<comment type="caution">
    <text evidence="1">The sequence shown here is derived from an EMBL/GenBank/DDBJ whole genome shotgun (WGS) entry which is preliminary data.</text>
</comment>
<dbReference type="InterPro" id="IPR045471">
    <property type="entry name" value="DUF6494"/>
</dbReference>
<evidence type="ECO:0000313" key="1">
    <source>
        <dbReference type="EMBL" id="RCJ04208.1"/>
    </source>
</evidence>
<sequence>MNEETFNLSIRKFLKVVGVSSQREIEQAIARAMADGTIAGNEHLPVSVTLELAGVKLQARFEGEIQLE</sequence>
<dbReference type="EMBL" id="QDHA01000108">
    <property type="protein sequence ID" value="RCJ04208.1"/>
    <property type="molecule type" value="Genomic_DNA"/>
</dbReference>
<gene>
    <name evidence="1" type="ORF">DDK22_33170</name>
</gene>
<name>A0A367P8N1_CUPNE</name>
<dbReference type="OMA" id="NFNLSMR"/>
<reference evidence="1 2" key="1">
    <citation type="submission" date="2018-04" db="EMBL/GenBank/DDBJ databases">
        <title>Cupriavidus necator CR12 genome sequencing and assembly.</title>
        <authorList>
            <person name="Ben Fekih I."/>
            <person name="Mazhar H.S."/>
            <person name="Bello S.K."/>
            <person name="Rensing C."/>
        </authorList>
    </citation>
    <scope>NUCLEOTIDE SEQUENCE [LARGE SCALE GENOMIC DNA]</scope>
    <source>
        <strain evidence="1 2">CR12</strain>
    </source>
</reference>
<dbReference type="Pfam" id="PF20104">
    <property type="entry name" value="DUF6494"/>
    <property type="match status" value="1"/>
</dbReference>
<evidence type="ECO:0000313" key="2">
    <source>
        <dbReference type="Proteomes" id="UP000253501"/>
    </source>
</evidence>
<accession>A0A367P8N1</accession>
<dbReference type="AlphaFoldDB" id="A0A367P8N1"/>
<proteinExistence type="predicted"/>
<protein>
    <submittedName>
        <fullName evidence="1">Uncharacterized protein</fullName>
    </submittedName>
</protein>
<dbReference type="RefSeq" id="WP_010813946.1">
    <property type="nucleotide sequence ID" value="NZ_CAXUOZ020000002.1"/>
</dbReference>
<dbReference type="Proteomes" id="UP000253501">
    <property type="component" value="Unassembled WGS sequence"/>
</dbReference>
<organism evidence="1 2">
    <name type="scientific">Cupriavidus necator</name>
    <name type="common">Alcaligenes eutrophus</name>
    <name type="synonym">Ralstonia eutropha</name>
    <dbReference type="NCBI Taxonomy" id="106590"/>
    <lineage>
        <taxon>Bacteria</taxon>
        <taxon>Pseudomonadati</taxon>
        <taxon>Pseudomonadota</taxon>
        <taxon>Betaproteobacteria</taxon>
        <taxon>Burkholderiales</taxon>
        <taxon>Burkholderiaceae</taxon>
        <taxon>Cupriavidus</taxon>
    </lineage>
</organism>
<dbReference type="GeneID" id="34305869"/>